<keyword evidence="4" id="KW-1185">Reference proteome</keyword>
<evidence type="ECO:0000313" key="3">
    <source>
        <dbReference type="EMBL" id="KAK9965382.1"/>
    </source>
</evidence>
<accession>A0AAW1ZWM8</accession>
<name>A0AAW1ZWM8_CULAL</name>
<feature type="compositionally biased region" description="Pro residues" evidence="1">
    <location>
        <begin position="89"/>
        <end position="123"/>
    </location>
</feature>
<feature type="chain" id="PRO_5043811157" evidence="2">
    <location>
        <begin position="26"/>
        <end position="273"/>
    </location>
</feature>
<keyword evidence="2" id="KW-0732">Signal</keyword>
<organism evidence="3 4">
    <name type="scientific">Culter alburnus</name>
    <name type="common">Topmouth culter</name>
    <dbReference type="NCBI Taxonomy" id="194366"/>
    <lineage>
        <taxon>Eukaryota</taxon>
        <taxon>Metazoa</taxon>
        <taxon>Chordata</taxon>
        <taxon>Craniata</taxon>
        <taxon>Vertebrata</taxon>
        <taxon>Euteleostomi</taxon>
        <taxon>Actinopterygii</taxon>
        <taxon>Neopterygii</taxon>
        <taxon>Teleostei</taxon>
        <taxon>Ostariophysi</taxon>
        <taxon>Cypriniformes</taxon>
        <taxon>Xenocyprididae</taxon>
        <taxon>Xenocypridinae</taxon>
        <taxon>Culter</taxon>
    </lineage>
</organism>
<evidence type="ECO:0000313" key="4">
    <source>
        <dbReference type="Proteomes" id="UP001479290"/>
    </source>
</evidence>
<protein>
    <submittedName>
        <fullName evidence="3">Uncharacterized protein</fullName>
    </submittedName>
</protein>
<evidence type="ECO:0000256" key="1">
    <source>
        <dbReference type="SAM" id="MobiDB-lite"/>
    </source>
</evidence>
<dbReference type="Proteomes" id="UP001479290">
    <property type="component" value="Unassembled WGS sequence"/>
</dbReference>
<evidence type="ECO:0000256" key="2">
    <source>
        <dbReference type="SAM" id="SignalP"/>
    </source>
</evidence>
<feature type="region of interest" description="Disordered" evidence="1">
    <location>
        <begin position="88"/>
        <end position="125"/>
    </location>
</feature>
<dbReference type="EMBL" id="JAWDJR010000012">
    <property type="protein sequence ID" value="KAK9965382.1"/>
    <property type="molecule type" value="Genomic_DNA"/>
</dbReference>
<dbReference type="AlphaFoldDB" id="A0AAW1ZWM8"/>
<proteinExistence type="predicted"/>
<gene>
    <name evidence="3" type="ORF">ABG768_004475</name>
</gene>
<feature type="signal peptide" evidence="2">
    <location>
        <begin position="1"/>
        <end position="25"/>
    </location>
</feature>
<comment type="caution">
    <text evidence="3">The sequence shown here is derived from an EMBL/GenBank/DDBJ whole genome shotgun (WGS) entry which is preliminary data.</text>
</comment>
<reference evidence="3 4" key="1">
    <citation type="submission" date="2024-05" db="EMBL/GenBank/DDBJ databases">
        <title>A high-quality chromosomal-level genome assembly of Topmouth culter (Culter alburnus).</title>
        <authorList>
            <person name="Zhao H."/>
        </authorList>
    </citation>
    <scope>NUCLEOTIDE SEQUENCE [LARGE SCALE GENOMIC DNA]</scope>
    <source>
        <strain evidence="3">CATC2023</strain>
        <tissue evidence="3">Muscle</tissue>
    </source>
</reference>
<sequence>MTAPAPSPVDLFLPIMALAIMCVWATHTSTLVPESAPGSTPAHQPIQEFLLVKTPSPKYFFFFFWWGGYPSPTLVAKPGVWATATVPGEPEPPWPPERPARPWPPEQPAPPWPPELPTPPWPQEWPASPWPLETPTLPTLVVPSMARGRAYWEGRVMSPSPSVSPSLDSTSQDPSGSSPALHFSSLIITSYHSSSAPFIMSSLPSLEARSRLWICTTSLSTPMSSSTIVLPVLYSLVVPTSIPGSPHPLLSVVSMLFGPWITWKRHKDCISHR</sequence>